<protein>
    <submittedName>
        <fullName evidence="2">Uncharacterized protein</fullName>
    </submittedName>
</protein>
<dbReference type="RefSeq" id="WP_208633945.1">
    <property type="nucleotide sequence ID" value="NZ_CP059319.1"/>
</dbReference>
<reference evidence="2" key="2">
    <citation type="submission" date="2021-04" db="EMBL/GenBank/DDBJ databases">
        <title>Isolation and genomic analysis of the ibuprofen-degrading bacterium Sphingomonas strain MPO218.</title>
        <authorList>
            <person name="Aulestia M."/>
            <person name="Flores A."/>
            <person name="Mangas E.L."/>
            <person name="Perez-Pulido A.J."/>
            <person name="Santero E."/>
            <person name="Camacho E.M."/>
        </authorList>
    </citation>
    <scope>NUCLEOTIDE SEQUENCE</scope>
    <source>
        <strain evidence="2">MPO218</strain>
    </source>
</reference>
<dbReference type="Proteomes" id="UP000664914">
    <property type="component" value="Chromosome"/>
</dbReference>
<feature type="region of interest" description="Disordered" evidence="1">
    <location>
        <begin position="162"/>
        <end position="184"/>
    </location>
</feature>
<proteinExistence type="predicted"/>
<dbReference type="EMBL" id="CP059319">
    <property type="protein sequence ID" value="QTH23702.1"/>
    <property type="molecule type" value="Genomic_DNA"/>
</dbReference>
<dbReference type="AlphaFoldDB" id="A0A975D6B6"/>
<sequence>MSDHVDSVKSFVRLIATWRKAADDKGDRKMVDLYDKRIGFLNAIVEEVEDLRQKTKPIPASYGDLSDLPPELMKELAGIKVDELEEQIFTVVKAGGDEVDLDKVLIELYRRFGSVQTRRYLQNKLWRMAQKGLVYSVPNRKGVYSAQPQPEVVAGIGGISGSWDEIPRKSDPFDAAGLDDDVPF</sequence>
<evidence type="ECO:0000313" key="2">
    <source>
        <dbReference type="EMBL" id="QTH23702.1"/>
    </source>
</evidence>
<evidence type="ECO:0000313" key="3">
    <source>
        <dbReference type="Proteomes" id="UP000664914"/>
    </source>
</evidence>
<accession>A0A975D6B6</accession>
<reference evidence="2" key="1">
    <citation type="submission" date="2020-07" db="EMBL/GenBank/DDBJ databases">
        <authorList>
            <person name="Camacho E."/>
        </authorList>
    </citation>
    <scope>NUCLEOTIDE SEQUENCE</scope>
    <source>
        <strain evidence="2">MPO218</strain>
    </source>
</reference>
<name>A0A975D6B6_9SPHN</name>
<evidence type="ECO:0000256" key="1">
    <source>
        <dbReference type="SAM" id="MobiDB-lite"/>
    </source>
</evidence>
<gene>
    <name evidence="2" type="ORF">HRJ34_09450</name>
</gene>
<organism evidence="2 3">
    <name type="scientific">Rhizorhabdus wittichii</name>
    <dbReference type="NCBI Taxonomy" id="160791"/>
    <lineage>
        <taxon>Bacteria</taxon>
        <taxon>Pseudomonadati</taxon>
        <taxon>Pseudomonadota</taxon>
        <taxon>Alphaproteobacteria</taxon>
        <taxon>Sphingomonadales</taxon>
        <taxon>Sphingomonadaceae</taxon>
        <taxon>Rhizorhabdus</taxon>
    </lineage>
</organism>